<dbReference type="Proteomes" id="UP000007517">
    <property type="component" value="Chromosome"/>
</dbReference>
<organism evidence="2 3">
    <name type="scientific">Blastococcus saxobsidens (strain DD2)</name>
    <dbReference type="NCBI Taxonomy" id="1146883"/>
    <lineage>
        <taxon>Bacteria</taxon>
        <taxon>Bacillati</taxon>
        <taxon>Actinomycetota</taxon>
        <taxon>Actinomycetes</taxon>
        <taxon>Geodermatophilales</taxon>
        <taxon>Geodermatophilaceae</taxon>
        <taxon>Blastococcus</taxon>
    </lineage>
</organism>
<feature type="transmembrane region" description="Helical" evidence="1">
    <location>
        <begin position="71"/>
        <end position="87"/>
    </location>
</feature>
<keyword evidence="1" id="KW-0812">Transmembrane</keyword>
<dbReference type="HOGENOM" id="CLU_2316289_0_0_11"/>
<keyword evidence="3" id="KW-1185">Reference proteome</keyword>
<dbReference type="EMBL" id="FO117623">
    <property type="protein sequence ID" value="CCG05056.1"/>
    <property type="molecule type" value="Genomic_DNA"/>
</dbReference>
<sequence>MADYSEFPTTPTAWQEQQWQMVAPLETEDRPQPQQPRRVDLVALVAGLFFLVVAVSTMVGLNFSLGLLDDGGLLWVLLIGAGIALLVKELRKARRRG</sequence>
<evidence type="ECO:0000256" key="1">
    <source>
        <dbReference type="SAM" id="Phobius"/>
    </source>
</evidence>
<keyword evidence="1" id="KW-1133">Transmembrane helix</keyword>
<reference evidence="3" key="2">
    <citation type="submission" date="2012-02" db="EMBL/GenBank/DDBJ databases">
        <title>Complete genome sequence of Blastococcus saxobsidens strain DD2.</title>
        <authorList>
            <person name="Genoscope."/>
        </authorList>
    </citation>
    <scope>NUCLEOTIDE SEQUENCE [LARGE SCALE GENOMIC DNA]</scope>
    <source>
        <strain evidence="3">DD2</strain>
    </source>
</reference>
<feature type="transmembrane region" description="Helical" evidence="1">
    <location>
        <begin position="41"/>
        <end position="65"/>
    </location>
</feature>
<dbReference type="KEGG" id="bsd:BLASA_4232"/>
<gene>
    <name evidence="2" type="ordered locus">BLASA_4232</name>
</gene>
<protein>
    <submittedName>
        <fullName evidence="2">Uncharacterized protein</fullName>
    </submittedName>
</protein>
<evidence type="ECO:0000313" key="2">
    <source>
        <dbReference type="EMBL" id="CCG05056.1"/>
    </source>
</evidence>
<name>H6RLX7_BLASD</name>
<dbReference type="RefSeq" id="WP_014377928.1">
    <property type="nucleotide sequence ID" value="NC_016943.1"/>
</dbReference>
<dbReference type="OrthoDB" id="5194781at2"/>
<dbReference type="AlphaFoldDB" id="H6RLX7"/>
<dbReference type="STRING" id="1146883.BLASA_4232"/>
<reference evidence="2 3" key="1">
    <citation type="journal article" date="2012" name="J. Bacteriol.">
        <title>Genome Sequence of Blastococcus saxobsidens DD2, a Stone-Inhabiting Bacterium.</title>
        <authorList>
            <person name="Chouaia B."/>
            <person name="Crotti E."/>
            <person name="Brusetti L."/>
            <person name="Daffonchio D."/>
            <person name="Essoussi I."/>
            <person name="Nouioui I."/>
            <person name="Sbissi I."/>
            <person name="Ghodhbane-Gtari F."/>
            <person name="Gtari M."/>
            <person name="Vacherie B."/>
            <person name="Barbe V."/>
            <person name="Medigue C."/>
            <person name="Gury J."/>
            <person name="Pujic P."/>
            <person name="Normand P."/>
        </authorList>
    </citation>
    <scope>NUCLEOTIDE SEQUENCE [LARGE SCALE GENOMIC DNA]</scope>
    <source>
        <strain evidence="2 3">DD2</strain>
    </source>
</reference>
<evidence type="ECO:0000313" key="3">
    <source>
        <dbReference type="Proteomes" id="UP000007517"/>
    </source>
</evidence>
<keyword evidence="1" id="KW-0472">Membrane</keyword>
<accession>H6RLX7</accession>
<proteinExistence type="predicted"/>